<dbReference type="Proteomes" id="UP000631114">
    <property type="component" value="Unassembled WGS sequence"/>
</dbReference>
<name>A0A835H4X3_9MAGN</name>
<evidence type="ECO:0000256" key="1">
    <source>
        <dbReference type="SAM" id="MobiDB-lite"/>
    </source>
</evidence>
<reference evidence="2 3" key="1">
    <citation type="submission" date="2020-10" db="EMBL/GenBank/DDBJ databases">
        <title>The Coptis chinensis genome and diversification of protoberbering-type alkaloids.</title>
        <authorList>
            <person name="Wang B."/>
            <person name="Shu S."/>
            <person name="Song C."/>
            <person name="Liu Y."/>
        </authorList>
    </citation>
    <scope>NUCLEOTIDE SEQUENCE [LARGE SCALE GENOMIC DNA]</scope>
    <source>
        <strain evidence="2">HL-2020</strain>
        <tissue evidence="2">Leaf</tissue>
    </source>
</reference>
<comment type="caution">
    <text evidence="2">The sequence shown here is derived from an EMBL/GenBank/DDBJ whole genome shotgun (WGS) entry which is preliminary data.</text>
</comment>
<protein>
    <submittedName>
        <fullName evidence="2">Uncharacterized protein</fullName>
    </submittedName>
</protein>
<evidence type="ECO:0000313" key="2">
    <source>
        <dbReference type="EMBL" id="KAF9590713.1"/>
    </source>
</evidence>
<accession>A0A835H4X3</accession>
<organism evidence="2 3">
    <name type="scientific">Coptis chinensis</name>
    <dbReference type="NCBI Taxonomy" id="261450"/>
    <lineage>
        <taxon>Eukaryota</taxon>
        <taxon>Viridiplantae</taxon>
        <taxon>Streptophyta</taxon>
        <taxon>Embryophyta</taxon>
        <taxon>Tracheophyta</taxon>
        <taxon>Spermatophyta</taxon>
        <taxon>Magnoliopsida</taxon>
        <taxon>Ranunculales</taxon>
        <taxon>Ranunculaceae</taxon>
        <taxon>Coptidoideae</taxon>
        <taxon>Coptis</taxon>
    </lineage>
</organism>
<evidence type="ECO:0000313" key="3">
    <source>
        <dbReference type="Proteomes" id="UP000631114"/>
    </source>
</evidence>
<dbReference type="AlphaFoldDB" id="A0A835H4X3"/>
<sequence>MGLATPNGMNGVLGCEEGYCEFKIPLWDSGLKLTGNFFSTKYMKNTVGSSSLPKQMKVQFYPMDELPCYTGDLDELEDNDLDDVDEDTENGGPNRPVGAADISVDSIPGGDQADAWVQNRDILGLTDRSRLSTSGLHDTEISSILPNDLSTGSHVDGRLYYSLIDTPVKTIFSVLLALAHYSQLTIPLVDKRRR</sequence>
<keyword evidence="3" id="KW-1185">Reference proteome</keyword>
<dbReference type="OrthoDB" id="24645at2759"/>
<feature type="compositionally biased region" description="Acidic residues" evidence="1">
    <location>
        <begin position="72"/>
        <end position="89"/>
    </location>
</feature>
<dbReference type="EMBL" id="JADFTS010000009">
    <property type="protein sequence ID" value="KAF9590713.1"/>
    <property type="molecule type" value="Genomic_DNA"/>
</dbReference>
<proteinExistence type="predicted"/>
<gene>
    <name evidence="2" type="ORF">IFM89_036837</name>
</gene>
<feature type="region of interest" description="Disordered" evidence="1">
    <location>
        <begin position="72"/>
        <end position="101"/>
    </location>
</feature>